<reference evidence="1 2" key="1">
    <citation type="submission" date="2015-06" db="EMBL/GenBank/DDBJ databases">
        <title>Genome sequence of Pseudoalteromonas peptidolytica.</title>
        <authorList>
            <person name="Xie B.-B."/>
            <person name="Rong J.-C."/>
            <person name="Qin Q.-L."/>
            <person name="Zhang Y.-Z."/>
        </authorList>
    </citation>
    <scope>NUCLEOTIDE SEQUENCE [LARGE SCALE GENOMIC DNA]</scope>
    <source>
        <strain evidence="1 2">F12-50-A1</strain>
    </source>
</reference>
<gene>
    <name evidence="1" type="ORF">PPEP_b1139</name>
</gene>
<dbReference type="Proteomes" id="UP000660708">
    <property type="component" value="Unassembled WGS sequence"/>
</dbReference>
<sequence length="174" mass="19977">MKKTSFNPRACGRRDVFRAQNSKISLSFNPRACGRRDSTFVNSGTKPFMFQSTRLREARLNIDHYADWSGWFQSTRLREARLLPLIMLLTLGSFNPRACGRRDLAVQYSVPFALRFNPRACGRRDLTLIKLILMLVGFNPRACGRRDSPVKNSNSRKASFNPRACGRRDLKSFL</sequence>
<comment type="caution">
    <text evidence="1">The sequence shown here is derived from an EMBL/GenBank/DDBJ whole genome shotgun (WGS) entry which is preliminary data.</text>
</comment>
<dbReference type="EMBL" id="AQHF01000034">
    <property type="protein sequence ID" value="MBE0349197.1"/>
    <property type="molecule type" value="Genomic_DNA"/>
</dbReference>
<protein>
    <submittedName>
        <fullName evidence="1">Uncharacterized protein</fullName>
    </submittedName>
</protein>
<name>A0A8I0N1E6_9GAMM</name>
<proteinExistence type="predicted"/>
<accession>A0A8I0N1E6</accession>
<evidence type="ECO:0000313" key="1">
    <source>
        <dbReference type="EMBL" id="MBE0349197.1"/>
    </source>
</evidence>
<evidence type="ECO:0000313" key="2">
    <source>
        <dbReference type="Proteomes" id="UP000660708"/>
    </source>
</evidence>
<dbReference type="AlphaFoldDB" id="A0A8I0N1E6"/>
<keyword evidence="2" id="KW-1185">Reference proteome</keyword>
<organism evidence="1 2">
    <name type="scientific">Pseudoalteromonas peptidolytica F12-50-A1</name>
    <dbReference type="NCBI Taxonomy" id="1315280"/>
    <lineage>
        <taxon>Bacteria</taxon>
        <taxon>Pseudomonadati</taxon>
        <taxon>Pseudomonadota</taxon>
        <taxon>Gammaproteobacteria</taxon>
        <taxon>Alteromonadales</taxon>
        <taxon>Pseudoalteromonadaceae</taxon>
        <taxon>Pseudoalteromonas</taxon>
    </lineage>
</organism>